<keyword evidence="3" id="KW-0520">NAD</keyword>
<dbReference type="Pfam" id="PF00389">
    <property type="entry name" value="2-Hacid_dh"/>
    <property type="match status" value="1"/>
</dbReference>
<name>A0A1H7Y627_9HYPH</name>
<evidence type="ECO:0000313" key="8">
    <source>
        <dbReference type="Proteomes" id="UP000199664"/>
    </source>
</evidence>
<keyword evidence="2 4" id="KW-0560">Oxidoreductase</keyword>
<evidence type="ECO:0000256" key="1">
    <source>
        <dbReference type="ARBA" id="ARBA00022857"/>
    </source>
</evidence>
<dbReference type="GO" id="GO:0030267">
    <property type="term" value="F:glyoxylate reductase (NADPH) activity"/>
    <property type="evidence" value="ECO:0007669"/>
    <property type="project" value="TreeGrafter"/>
</dbReference>
<dbReference type="Pfam" id="PF02826">
    <property type="entry name" value="2-Hacid_dh_C"/>
    <property type="match status" value="1"/>
</dbReference>
<dbReference type="InterPro" id="IPR006140">
    <property type="entry name" value="D-isomer_DH_NAD-bd"/>
</dbReference>
<organism evidence="7 8">
    <name type="scientific">Bosea lupini</name>
    <dbReference type="NCBI Taxonomy" id="1036779"/>
    <lineage>
        <taxon>Bacteria</taxon>
        <taxon>Pseudomonadati</taxon>
        <taxon>Pseudomonadota</taxon>
        <taxon>Alphaproteobacteria</taxon>
        <taxon>Hyphomicrobiales</taxon>
        <taxon>Boseaceae</taxon>
        <taxon>Bosea</taxon>
    </lineage>
</organism>
<dbReference type="PANTHER" id="PTHR10996">
    <property type="entry name" value="2-HYDROXYACID DEHYDROGENASE-RELATED"/>
    <property type="match status" value="1"/>
</dbReference>
<comment type="similarity">
    <text evidence="4">Belongs to the D-isomer specific 2-hydroxyacid dehydrogenase family.</text>
</comment>
<dbReference type="RefSeq" id="WP_091841398.1">
    <property type="nucleotide sequence ID" value="NZ_FOAN01000011.1"/>
</dbReference>
<dbReference type="InterPro" id="IPR029752">
    <property type="entry name" value="D-isomer_DH_CS1"/>
</dbReference>
<dbReference type="PROSITE" id="PS00065">
    <property type="entry name" value="D_2_HYDROXYACID_DH_1"/>
    <property type="match status" value="1"/>
</dbReference>
<dbReference type="PANTHER" id="PTHR10996:SF178">
    <property type="entry name" value="2-HYDROXYACID DEHYDROGENASE YGL185C-RELATED"/>
    <property type="match status" value="1"/>
</dbReference>
<dbReference type="AlphaFoldDB" id="A0A1H7Y627"/>
<feature type="domain" description="D-isomer specific 2-hydroxyacid dehydrogenase NAD-binding" evidence="6">
    <location>
        <begin position="107"/>
        <end position="282"/>
    </location>
</feature>
<dbReference type="InterPro" id="IPR036291">
    <property type="entry name" value="NAD(P)-bd_dom_sf"/>
</dbReference>
<protein>
    <submittedName>
        <fullName evidence="7">Lactate dehydrogenase</fullName>
    </submittedName>
</protein>
<dbReference type="STRING" id="1036779.SAMN04515666_11117"/>
<keyword evidence="8" id="KW-1185">Reference proteome</keyword>
<dbReference type="Gene3D" id="3.40.50.720">
    <property type="entry name" value="NAD(P)-binding Rossmann-like Domain"/>
    <property type="match status" value="2"/>
</dbReference>
<dbReference type="InterPro" id="IPR006139">
    <property type="entry name" value="D-isomer_2_OHA_DH_cat_dom"/>
</dbReference>
<feature type="domain" description="D-isomer specific 2-hydroxyacid dehydrogenase catalytic" evidence="5">
    <location>
        <begin position="34"/>
        <end position="313"/>
    </location>
</feature>
<dbReference type="Proteomes" id="UP000199664">
    <property type="component" value="Unassembled WGS sequence"/>
</dbReference>
<evidence type="ECO:0000256" key="2">
    <source>
        <dbReference type="ARBA" id="ARBA00023002"/>
    </source>
</evidence>
<accession>A0A1H7Y627</accession>
<evidence type="ECO:0000259" key="5">
    <source>
        <dbReference type="Pfam" id="PF00389"/>
    </source>
</evidence>
<dbReference type="FunFam" id="3.40.50.720:FF:000213">
    <property type="entry name" value="Putative 2-hydroxyacid dehydrogenase"/>
    <property type="match status" value="1"/>
</dbReference>
<gene>
    <name evidence="7" type="ORF">SAMN04515666_11117</name>
</gene>
<reference evidence="8" key="1">
    <citation type="submission" date="2016-10" db="EMBL/GenBank/DDBJ databases">
        <authorList>
            <person name="Varghese N."/>
            <person name="Submissions S."/>
        </authorList>
    </citation>
    <scope>NUCLEOTIDE SEQUENCE [LARGE SCALE GENOMIC DNA]</scope>
    <source>
        <strain evidence="8">LMG 26383,CCUG 61248,R- 45681</strain>
    </source>
</reference>
<dbReference type="SUPFAM" id="SSF51735">
    <property type="entry name" value="NAD(P)-binding Rossmann-fold domains"/>
    <property type="match status" value="1"/>
</dbReference>
<dbReference type="CDD" id="cd12156">
    <property type="entry name" value="HPPR"/>
    <property type="match status" value="1"/>
</dbReference>
<evidence type="ECO:0000256" key="4">
    <source>
        <dbReference type="RuleBase" id="RU003719"/>
    </source>
</evidence>
<dbReference type="GO" id="GO:0051287">
    <property type="term" value="F:NAD binding"/>
    <property type="evidence" value="ECO:0007669"/>
    <property type="project" value="InterPro"/>
</dbReference>
<proteinExistence type="inferred from homology"/>
<sequence length="315" mass="33319">MKPTILMAPRMPARLVARLQERYEVLGPMSHPRPAALPAGAEAARALLTVGTWKTDAALIEALPNLGLIACYGTGNEGVERAAARARGIMVSNAADANATSVAEFAMGLMLASARQIGAAERFARAGRWQGNAIERMATVPGLAGRKLGIFGLGAIGQRIAVRAAAFDMTIGYHNRSPRPELPYQYHASLLELAEWADILMVSVRASGETRHAIDARILRALGPDGHLVNISRGIAVDEAALIEALESGTIAGAALDVYEHEPAIPDRLKALENVVLTPHIAANAESAQVAQQELLLANLEAFFAGRPLLSPVAL</sequence>
<dbReference type="OrthoDB" id="9793626at2"/>
<dbReference type="GO" id="GO:0005829">
    <property type="term" value="C:cytosol"/>
    <property type="evidence" value="ECO:0007669"/>
    <property type="project" value="TreeGrafter"/>
</dbReference>
<keyword evidence="1" id="KW-0521">NADP</keyword>
<dbReference type="InterPro" id="IPR050223">
    <property type="entry name" value="D-isomer_2-hydroxyacid_DH"/>
</dbReference>
<evidence type="ECO:0000313" key="7">
    <source>
        <dbReference type="EMBL" id="SEM40768.1"/>
    </source>
</evidence>
<dbReference type="SUPFAM" id="SSF52283">
    <property type="entry name" value="Formate/glycerate dehydrogenase catalytic domain-like"/>
    <property type="match status" value="1"/>
</dbReference>
<dbReference type="GO" id="GO:0016618">
    <property type="term" value="F:hydroxypyruvate reductase [NAD(P)H] activity"/>
    <property type="evidence" value="ECO:0007669"/>
    <property type="project" value="TreeGrafter"/>
</dbReference>
<evidence type="ECO:0000256" key="3">
    <source>
        <dbReference type="ARBA" id="ARBA00023027"/>
    </source>
</evidence>
<dbReference type="EMBL" id="FOAN01000011">
    <property type="protein sequence ID" value="SEM40768.1"/>
    <property type="molecule type" value="Genomic_DNA"/>
</dbReference>
<evidence type="ECO:0000259" key="6">
    <source>
        <dbReference type="Pfam" id="PF02826"/>
    </source>
</evidence>